<dbReference type="OrthoDB" id="9768127at2"/>
<keyword evidence="4 6" id="KW-0133">Cell shape</keyword>
<reference evidence="7 8" key="2">
    <citation type="journal article" date="2013" name="PLoS ONE">
        <title>INDIGO - INtegrated Data Warehouse of MIcrobial GenOmes with Examples from the Red Sea Extremophiles.</title>
        <authorList>
            <person name="Alam I."/>
            <person name="Antunes A."/>
            <person name="Kamau A.A."/>
            <person name="Ba Alawi W."/>
            <person name="Kalkatawi M."/>
            <person name="Stingl U."/>
            <person name="Bajic V.B."/>
        </authorList>
    </citation>
    <scope>NUCLEOTIDE SEQUENCE [LARGE SCALE GENOMIC DNA]</scope>
    <source>
        <strain evidence="7 8">SSD-17B</strain>
    </source>
</reference>
<keyword evidence="1 6" id="KW-0963">Cytoplasm</keyword>
<protein>
    <recommendedName>
        <fullName evidence="6">Cell shape-determining protein MreB</fullName>
    </recommendedName>
</protein>
<comment type="function">
    <text evidence="6">Forms membrane-associated dynamic filaments that are essential for cell shape determination. Acts by regulating cell wall synthesis and cell elongation, and thus cell shape. A feedback loop between cell geometry and MreB localization may maintain elongated cell shape by targeting cell wall growth to regions of negative cell wall curvature.</text>
</comment>
<name>U2DQI2_9MOLU</name>
<dbReference type="GO" id="GO:0008360">
    <property type="term" value="P:regulation of cell shape"/>
    <property type="evidence" value="ECO:0007669"/>
    <property type="project" value="UniProtKB-UniRule"/>
</dbReference>
<sequence>MANKKMLNIGIDLGTTNILVYVSGQGVIFNEPSVVAFDVDSGEVIAGGQAAYNMVGKTHGKIRVARPLREGVISDMEAAKALLKYIFLSLKNRKDLRNSYCVICCPSEVTHIERDAMRDLALQMGIGEVLIEEEIKAGAIGSGIDIYSPEGSMVIDIGGGTTDVGVLSLGDVVLSQSIRVAGNYIDQIIVGYIHKSHNLVIGQKTAEKAKIETATLLDHVEFNSEFRISGRDLVTGLPRAIVITSEEVRELLQPVFEEIGRLVMSVLEQTPPELAADIVDNGIVVNGGGSLIPGVKDYFEELLNISVNIADKPLTAVVEGTKVLLQNKGSYLNNKHSRE</sequence>
<evidence type="ECO:0000256" key="4">
    <source>
        <dbReference type="ARBA" id="ARBA00022960"/>
    </source>
</evidence>
<dbReference type="SUPFAM" id="SSF53067">
    <property type="entry name" value="Actin-like ATPase domain"/>
    <property type="match status" value="2"/>
</dbReference>
<dbReference type="InterPro" id="IPR004753">
    <property type="entry name" value="MreB"/>
</dbReference>
<dbReference type="FunCoup" id="U2DQI2">
    <property type="interactions" value="303"/>
</dbReference>
<dbReference type="InterPro" id="IPR056546">
    <property type="entry name" value="MreB_MamK-like"/>
</dbReference>
<comment type="subcellular location">
    <subcellularLocation>
        <location evidence="6">Cytoplasm</location>
    </subcellularLocation>
    <text evidence="6">Membrane-associated.</text>
</comment>
<dbReference type="Pfam" id="PF06723">
    <property type="entry name" value="MreB_Mbl"/>
    <property type="match status" value="1"/>
</dbReference>
<dbReference type="eggNOG" id="COG1077">
    <property type="taxonomic scope" value="Bacteria"/>
</dbReference>
<dbReference type="GO" id="GO:0005737">
    <property type="term" value="C:cytoplasm"/>
    <property type="evidence" value="ECO:0007669"/>
    <property type="project" value="UniProtKB-SubCell"/>
</dbReference>
<evidence type="ECO:0000256" key="2">
    <source>
        <dbReference type="ARBA" id="ARBA00022741"/>
    </source>
</evidence>
<evidence type="ECO:0000313" key="7">
    <source>
        <dbReference type="EMBL" id="ERJ10877.1"/>
    </source>
</evidence>
<feature type="binding site" evidence="6">
    <location>
        <begin position="159"/>
        <end position="161"/>
    </location>
    <ligand>
        <name>ATP</name>
        <dbReference type="ChEBI" id="CHEBI:30616"/>
    </ligand>
</feature>
<evidence type="ECO:0000256" key="5">
    <source>
        <dbReference type="ARBA" id="ARBA00023458"/>
    </source>
</evidence>
<evidence type="ECO:0000256" key="1">
    <source>
        <dbReference type="ARBA" id="ARBA00022490"/>
    </source>
</evidence>
<dbReference type="PANTHER" id="PTHR42749:SF1">
    <property type="entry name" value="CELL SHAPE-DETERMINING PROTEIN MREB"/>
    <property type="match status" value="1"/>
</dbReference>
<comment type="caution">
    <text evidence="6">Lacks conserved residue(s) required for the propagation of feature annotation.</text>
</comment>
<dbReference type="PRINTS" id="PR01652">
    <property type="entry name" value="SHAPEPROTEIN"/>
</dbReference>
<dbReference type="GO" id="GO:0005524">
    <property type="term" value="F:ATP binding"/>
    <property type="evidence" value="ECO:0007669"/>
    <property type="project" value="UniProtKB-KW"/>
</dbReference>
<dbReference type="AlphaFoldDB" id="U2DQI2"/>
<dbReference type="HAMAP" id="MF_02207">
    <property type="entry name" value="MreB"/>
    <property type="match status" value="1"/>
</dbReference>
<keyword evidence="8" id="KW-1185">Reference proteome</keyword>
<dbReference type="Proteomes" id="UP000005707">
    <property type="component" value="Unassembled WGS sequence"/>
</dbReference>
<dbReference type="STRING" id="1033810.HLPCO_003147"/>
<comment type="subunit">
    <text evidence="6">Forms polymers.</text>
</comment>
<organism evidence="7 8">
    <name type="scientific">Haloplasma contractile SSD-17B</name>
    <dbReference type="NCBI Taxonomy" id="1033810"/>
    <lineage>
        <taxon>Bacteria</taxon>
        <taxon>Bacillati</taxon>
        <taxon>Mycoplasmatota</taxon>
        <taxon>Mollicutes</taxon>
        <taxon>Haloplasmatales</taxon>
        <taxon>Haloplasmataceae</taxon>
        <taxon>Haloplasma</taxon>
    </lineage>
</organism>
<dbReference type="NCBIfam" id="NF010539">
    <property type="entry name" value="PRK13927.1"/>
    <property type="match status" value="1"/>
</dbReference>
<dbReference type="PANTHER" id="PTHR42749">
    <property type="entry name" value="CELL SHAPE-DETERMINING PROTEIN MREB"/>
    <property type="match status" value="1"/>
</dbReference>
<dbReference type="RefSeq" id="WP_008825623.1">
    <property type="nucleotide sequence ID" value="NZ_AFNU02000026.1"/>
</dbReference>
<keyword evidence="3 6" id="KW-0067">ATP-binding</keyword>
<dbReference type="GO" id="GO:0016491">
    <property type="term" value="F:oxidoreductase activity"/>
    <property type="evidence" value="ECO:0007669"/>
    <property type="project" value="UniProtKB-KW"/>
</dbReference>
<dbReference type="GO" id="GO:0000902">
    <property type="term" value="P:cell morphogenesis"/>
    <property type="evidence" value="ECO:0007669"/>
    <property type="project" value="InterPro"/>
</dbReference>
<accession>U2DQI2</accession>
<keyword evidence="2 6" id="KW-0547">Nucleotide-binding</keyword>
<dbReference type="CDD" id="cd10225">
    <property type="entry name" value="ASKHA_NBD_MreB-like"/>
    <property type="match status" value="1"/>
</dbReference>
<gene>
    <name evidence="6" type="primary">mreB</name>
    <name evidence="7" type="ORF">HLPCO_003147</name>
</gene>
<dbReference type="InParanoid" id="U2DQI2"/>
<comment type="similarity">
    <text evidence="5 6">Belongs to the FtsA/MreB family.</text>
</comment>
<dbReference type="EMBL" id="AFNU02000026">
    <property type="protein sequence ID" value="ERJ10877.1"/>
    <property type="molecule type" value="Genomic_DNA"/>
</dbReference>
<evidence type="ECO:0000256" key="3">
    <source>
        <dbReference type="ARBA" id="ARBA00022840"/>
    </source>
</evidence>
<comment type="caution">
    <text evidence="7">The sequence shown here is derived from an EMBL/GenBank/DDBJ whole genome shotgun (WGS) entry which is preliminary data.</text>
</comment>
<proteinExistence type="inferred from homology"/>
<dbReference type="InterPro" id="IPR043129">
    <property type="entry name" value="ATPase_NBD"/>
</dbReference>
<evidence type="ECO:0000313" key="8">
    <source>
        <dbReference type="Proteomes" id="UP000005707"/>
    </source>
</evidence>
<keyword evidence="7" id="KW-0560">Oxidoreductase</keyword>
<dbReference type="Gene3D" id="3.30.420.40">
    <property type="match status" value="2"/>
</dbReference>
<feature type="binding site" evidence="6">
    <location>
        <begin position="288"/>
        <end position="291"/>
    </location>
    <ligand>
        <name>ATP</name>
        <dbReference type="ChEBI" id="CHEBI:30616"/>
    </ligand>
</feature>
<reference evidence="7 8" key="1">
    <citation type="journal article" date="2011" name="J. Bacteriol.">
        <title>Genome sequence of Haloplasma contractile, an unusual contractile bacterium from a deep-sea anoxic brine lake.</title>
        <authorList>
            <person name="Antunes A."/>
            <person name="Alam I."/>
            <person name="El Dorry H."/>
            <person name="Siam R."/>
            <person name="Robertson A."/>
            <person name="Bajic V.B."/>
            <person name="Stingl U."/>
        </authorList>
    </citation>
    <scope>NUCLEOTIDE SEQUENCE [LARGE SCALE GENOMIC DNA]</scope>
    <source>
        <strain evidence="7 8">SSD-17B</strain>
    </source>
</reference>
<evidence type="ECO:0000256" key="6">
    <source>
        <dbReference type="HAMAP-Rule" id="MF_02207"/>
    </source>
</evidence>